<dbReference type="OrthoDB" id="4752448at2"/>
<dbReference type="AlphaFoldDB" id="A0A1X2AFX7"/>
<dbReference type="RefSeq" id="WP_085244387.1">
    <property type="nucleotide sequence ID" value="NZ_LQPN01000032.1"/>
</dbReference>
<reference evidence="2 3" key="1">
    <citation type="journal article" date="2015" name="Emerg. Microbes Infect.">
        <title>Characterization of 17 strains belonging to the Mycobacterium simiae complex and description of Mycobacterium paraense sp. nov.</title>
        <authorList>
            <person name="Fusco da Costa A.R."/>
            <person name="Fedrizzi T."/>
            <person name="Lopes M.L."/>
            <person name="Pecorari M."/>
            <person name="Oliveira da Costa W.L."/>
            <person name="Giacobazzi E."/>
            <person name="da Costa Bahia J.R."/>
            <person name="De Sanctis V."/>
            <person name="Batista Lima K.V."/>
            <person name="Bertorelli R."/>
            <person name="Grottola A."/>
            <person name="Fabio A."/>
            <person name="Mariottini A."/>
            <person name="Ferretti P."/>
            <person name="Di Leva F."/>
            <person name="Fregni Serpini G."/>
            <person name="Tagliazucchi S."/>
            <person name="Rumpianesi F."/>
            <person name="Jousson O."/>
            <person name="Segata N."/>
            <person name="Tortoli E."/>
        </authorList>
    </citation>
    <scope>NUCLEOTIDE SEQUENCE [LARGE SCALE GENOMIC DNA]</scope>
    <source>
        <strain evidence="2 3">IEC33</strain>
    </source>
</reference>
<protein>
    <recommendedName>
        <fullName evidence="1">PE domain-containing protein</fullName>
    </recommendedName>
</protein>
<gene>
    <name evidence="2" type="ORF">AWB90_07040</name>
</gene>
<dbReference type="InterPro" id="IPR038332">
    <property type="entry name" value="PPE_sf"/>
</dbReference>
<dbReference type="SUPFAM" id="SSF140459">
    <property type="entry name" value="PE/PPE dimer-like"/>
    <property type="match status" value="1"/>
</dbReference>
<proteinExistence type="predicted"/>
<dbReference type="Pfam" id="PF00934">
    <property type="entry name" value="PE"/>
    <property type="match status" value="1"/>
</dbReference>
<dbReference type="Proteomes" id="UP000193285">
    <property type="component" value="Unassembled WGS sequence"/>
</dbReference>
<evidence type="ECO:0000259" key="1">
    <source>
        <dbReference type="Pfam" id="PF00934"/>
    </source>
</evidence>
<dbReference type="EMBL" id="LQPN01000032">
    <property type="protein sequence ID" value="ORW50295.1"/>
    <property type="molecule type" value="Genomic_DNA"/>
</dbReference>
<organism evidence="2 3">
    <name type="scientific">Mycobacterium paraense</name>
    <dbReference type="NCBI Taxonomy" id="767916"/>
    <lineage>
        <taxon>Bacteria</taxon>
        <taxon>Bacillati</taxon>
        <taxon>Actinomycetota</taxon>
        <taxon>Actinomycetes</taxon>
        <taxon>Mycobacteriales</taxon>
        <taxon>Mycobacteriaceae</taxon>
        <taxon>Mycobacterium</taxon>
        <taxon>Mycobacterium simiae complex</taxon>
    </lineage>
</organism>
<sequence length="474" mass="47138">MSFVVAMPELIQGAARDLAGIRSSLAEATAAATGPTTGVAAAAEDEISIALASLFGNFGSEFQALSVQAQGFHQEFVGLLNAGANAYLGAEAANAEQTLMGELPAPAAASTVTGFGATVAAPYQALVFNTVSNLQSLGGGITANPAPFLRQLLTNQAAYAQAITTGFQTAVQNLPTGLANLPGTLQAGLSAFSPVPVLQQFANQQIGYAQLIATSLQNAGKDFVAGLTAFPANLQTGMQTIMSGDVTGGLLQVGGAFLAPVLTNLNVTVDPVTGLLDIIPGGALGDLLPLFGIPAQMAQSFTNLLPPGSVPAMVAQNATNLLSTVTDVSQTLDLNTGNLHIGLPLALALDAIGPPVTTLEAVGSSATAFFGAVQTGDGLGALAALIDAPAVAANGFLNGQAMLGLPASLSGIDTITVIPLGGILTPLQFASLQIPILGPGSLLLSGTGFGGILPGLLTFLPETLAQAIGAPPAL</sequence>
<name>A0A1X2AFX7_9MYCO</name>
<feature type="domain" description="PE" evidence="1">
    <location>
        <begin position="4"/>
        <end position="94"/>
    </location>
</feature>
<evidence type="ECO:0000313" key="3">
    <source>
        <dbReference type="Proteomes" id="UP000193285"/>
    </source>
</evidence>
<comment type="caution">
    <text evidence="2">The sequence shown here is derived from an EMBL/GenBank/DDBJ whole genome shotgun (WGS) entry which is preliminary data.</text>
</comment>
<dbReference type="InterPro" id="IPR000084">
    <property type="entry name" value="PE-PGRS_N"/>
</dbReference>
<evidence type="ECO:0000313" key="2">
    <source>
        <dbReference type="EMBL" id="ORW50295.1"/>
    </source>
</evidence>
<dbReference type="STRING" id="767916.AWB91_05180"/>
<dbReference type="Gene3D" id="1.10.287.850">
    <property type="entry name" value="HP0062-like domain"/>
    <property type="match status" value="1"/>
</dbReference>
<accession>A0A1X2AFX7</accession>